<sequence>MKSTSKRERHRSSSSDLGDSKSSSSSSSEDERRKKKKRKLKAKKIAKRDKGPEKEKVKERKAATVLEEPTEKIGPEDFYRKNEEFRLWLRSKKRLYFDELLTSDAKKHFKKFVKKWNKGKLDKKCYEGMSTTAMSSASKTRYEWKFAQSVDMLELADVRDSVGVWTQKAGQLNQRGGGRGGGRGRGGGHSSWVQDRNASHVAGSQPGSSQWQERRPMGGDRQERQERDTYSGRKADKQYRQDKKVVEEELAPRETGGHAARQEKRLLRQASNLARQQSPDTADSVIMGDDAIGRRLAAEKARNDARRQVRSNRASEKLHSHQEKEREKMQALLEMARASKSQDALWKT</sequence>
<feature type="region of interest" description="Disordered" evidence="1">
    <location>
        <begin position="169"/>
        <end position="328"/>
    </location>
</feature>
<gene>
    <name evidence="3" type="primary">LOC106814698</name>
</gene>
<feature type="compositionally biased region" description="Basic and acidic residues" evidence="1">
    <location>
        <begin position="291"/>
        <end position="328"/>
    </location>
</feature>
<feature type="compositionally biased region" description="Basic and acidic residues" evidence="1">
    <location>
        <begin position="48"/>
        <end position="62"/>
    </location>
</feature>
<evidence type="ECO:0000256" key="1">
    <source>
        <dbReference type="SAM" id="MobiDB-lite"/>
    </source>
</evidence>
<dbReference type="InterPro" id="IPR044688">
    <property type="entry name" value="SCI-1-like"/>
</dbReference>
<feature type="compositionally biased region" description="Basic residues" evidence="1">
    <location>
        <begin position="33"/>
        <end position="47"/>
    </location>
</feature>
<feature type="compositionally biased region" description="Low complexity" evidence="1">
    <location>
        <begin position="14"/>
        <end position="27"/>
    </location>
</feature>
<dbReference type="RefSeq" id="XP_014674531.1">
    <property type="nucleotide sequence ID" value="XM_014819045.1"/>
</dbReference>
<feature type="compositionally biased region" description="Gly residues" evidence="1">
    <location>
        <begin position="175"/>
        <end position="189"/>
    </location>
</feature>
<feature type="region of interest" description="Disordered" evidence="1">
    <location>
        <begin position="1"/>
        <end position="68"/>
    </location>
</feature>
<dbReference type="Proteomes" id="UP000695022">
    <property type="component" value="Unplaced"/>
</dbReference>
<dbReference type="PANTHER" id="PTHR34117">
    <property type="entry name" value="STYLE CELL-CYCLE INHIBITOR 1"/>
    <property type="match status" value="1"/>
</dbReference>
<reference evidence="3" key="1">
    <citation type="submission" date="2025-08" db="UniProtKB">
        <authorList>
            <consortium name="RefSeq"/>
        </authorList>
    </citation>
    <scope>IDENTIFICATION</scope>
</reference>
<proteinExistence type="predicted"/>
<feature type="compositionally biased region" description="Basic and acidic residues" evidence="1">
    <location>
        <begin position="212"/>
        <end position="266"/>
    </location>
</feature>
<organism evidence="2 3">
    <name type="scientific">Priapulus caudatus</name>
    <name type="common">Priapulid worm</name>
    <dbReference type="NCBI Taxonomy" id="37621"/>
    <lineage>
        <taxon>Eukaryota</taxon>
        <taxon>Metazoa</taxon>
        <taxon>Ecdysozoa</taxon>
        <taxon>Scalidophora</taxon>
        <taxon>Priapulida</taxon>
        <taxon>Priapulimorpha</taxon>
        <taxon>Priapulimorphida</taxon>
        <taxon>Priapulidae</taxon>
        <taxon>Priapulus</taxon>
    </lineage>
</organism>
<evidence type="ECO:0000313" key="3">
    <source>
        <dbReference type="RefSeq" id="XP_014674531.1"/>
    </source>
</evidence>
<feature type="compositionally biased region" description="Polar residues" evidence="1">
    <location>
        <begin position="269"/>
        <end position="281"/>
    </location>
</feature>
<protein>
    <submittedName>
        <fullName evidence="3">Zinc finger CCCH domain-containing protein 4-like</fullName>
    </submittedName>
</protein>
<accession>A0ABM1EQR0</accession>
<dbReference type="PANTHER" id="PTHR34117:SF1">
    <property type="entry name" value="STYLE CELL-CYCLE INHIBITOR 1"/>
    <property type="match status" value="1"/>
</dbReference>
<keyword evidence="2" id="KW-1185">Reference proteome</keyword>
<evidence type="ECO:0000313" key="2">
    <source>
        <dbReference type="Proteomes" id="UP000695022"/>
    </source>
</evidence>
<dbReference type="GeneID" id="106814698"/>
<name>A0ABM1EQR0_PRICU</name>